<dbReference type="AlphaFoldDB" id="A0A2N9JKT7"/>
<evidence type="ECO:0000313" key="1">
    <source>
        <dbReference type="EMBL" id="SPD88655.1"/>
    </source>
</evidence>
<accession>A0A2N9JKT7</accession>
<name>A0A2N9JKT7_9ACTN</name>
<organism evidence="1 2">
    <name type="scientific">Micropruina glycogenica</name>
    <dbReference type="NCBI Taxonomy" id="75385"/>
    <lineage>
        <taxon>Bacteria</taxon>
        <taxon>Bacillati</taxon>
        <taxon>Actinomycetota</taxon>
        <taxon>Actinomycetes</taxon>
        <taxon>Propionibacteriales</taxon>
        <taxon>Nocardioidaceae</taxon>
        <taxon>Micropruina</taxon>
    </lineage>
</organism>
<keyword evidence="2" id="KW-1185">Reference proteome</keyword>
<protein>
    <submittedName>
        <fullName evidence="1">Uncharacterized protein</fullName>
    </submittedName>
</protein>
<dbReference type="Proteomes" id="UP000238164">
    <property type="component" value="Chromosome 1"/>
</dbReference>
<reference evidence="1 2" key="1">
    <citation type="submission" date="2018-02" db="EMBL/GenBank/DDBJ databases">
        <authorList>
            <person name="Cohen D.B."/>
            <person name="Kent A.D."/>
        </authorList>
    </citation>
    <scope>NUCLEOTIDE SEQUENCE [LARGE SCALE GENOMIC DNA]</scope>
    <source>
        <strain evidence="1">1</strain>
    </source>
</reference>
<dbReference type="KEGG" id="mgg:MPLG2_3625"/>
<proteinExistence type="predicted"/>
<sequence length="72" mass="7638">MLAGAVVLGTAACRGPARAGGRRFPGLLIQGDTLACFALKTARSWLADYEAMMREVGLELPYGRPVVDDGEK</sequence>
<gene>
    <name evidence="1" type="ORF">MPLG2_3625</name>
</gene>
<evidence type="ECO:0000313" key="2">
    <source>
        <dbReference type="Proteomes" id="UP000238164"/>
    </source>
</evidence>
<dbReference type="EMBL" id="LT985188">
    <property type="protein sequence ID" value="SPD88655.1"/>
    <property type="molecule type" value="Genomic_DNA"/>
</dbReference>